<keyword evidence="4" id="KW-1185">Reference proteome</keyword>
<dbReference type="AlphaFoldDB" id="A0A4Q7VPC7"/>
<feature type="region of interest" description="Disordered" evidence="1">
    <location>
        <begin position="36"/>
        <end position="57"/>
    </location>
</feature>
<accession>A0A4Q7VPC7</accession>
<proteinExistence type="predicted"/>
<dbReference type="OrthoDB" id="5297272at2"/>
<feature type="signal peptide" evidence="2">
    <location>
        <begin position="1"/>
        <end position="24"/>
    </location>
</feature>
<comment type="caution">
    <text evidence="3">The sequence shown here is derived from an EMBL/GenBank/DDBJ whole genome shotgun (WGS) entry which is preliminary data.</text>
</comment>
<dbReference type="EMBL" id="SHKP01000006">
    <property type="protein sequence ID" value="RZT98094.1"/>
    <property type="molecule type" value="Genomic_DNA"/>
</dbReference>
<organism evidence="3 4">
    <name type="scientific">Rivibacter subsaxonicus</name>
    <dbReference type="NCBI Taxonomy" id="457575"/>
    <lineage>
        <taxon>Bacteria</taxon>
        <taxon>Pseudomonadati</taxon>
        <taxon>Pseudomonadota</taxon>
        <taxon>Betaproteobacteria</taxon>
        <taxon>Burkholderiales</taxon>
        <taxon>Rivibacter</taxon>
    </lineage>
</organism>
<dbReference type="RefSeq" id="WP_130432526.1">
    <property type="nucleotide sequence ID" value="NZ_SHKP01000006.1"/>
</dbReference>
<keyword evidence="2" id="KW-0732">Signal</keyword>
<dbReference type="PROSITE" id="PS51318">
    <property type="entry name" value="TAT"/>
    <property type="match status" value="1"/>
</dbReference>
<sequence>MSLSIRSVLTLIAAGLLLAAGAQAQGTAAPAKAAAAQPAAAKPAPVKKPVSQSRKELRNEAKGLALATDVTETISDNQLQIANRVLTGTAQCEFNQGVTIDPVAEKPGMFRVVYKQVAYVMVPQETTTGAVRLEDKRSGVVWLQIPSKSMMMDQTAGKRLVDSCTMAEQRAAVAASVGAASSLGINADNAVKEPEALKAAKK</sequence>
<feature type="chain" id="PRO_5020685392" evidence="2">
    <location>
        <begin position="25"/>
        <end position="202"/>
    </location>
</feature>
<reference evidence="3 4" key="1">
    <citation type="submission" date="2019-02" db="EMBL/GenBank/DDBJ databases">
        <title>Genomic Encyclopedia of Type Strains, Phase IV (KMG-IV): sequencing the most valuable type-strain genomes for metagenomic binning, comparative biology and taxonomic classification.</title>
        <authorList>
            <person name="Goeker M."/>
        </authorList>
    </citation>
    <scope>NUCLEOTIDE SEQUENCE [LARGE SCALE GENOMIC DNA]</scope>
    <source>
        <strain evidence="3 4">DSM 19570</strain>
    </source>
</reference>
<dbReference type="Proteomes" id="UP000293671">
    <property type="component" value="Unassembled WGS sequence"/>
</dbReference>
<evidence type="ECO:0000256" key="2">
    <source>
        <dbReference type="SAM" id="SignalP"/>
    </source>
</evidence>
<gene>
    <name evidence="3" type="ORF">EV670_2500</name>
</gene>
<name>A0A4Q7VPC7_9BURK</name>
<evidence type="ECO:0000256" key="1">
    <source>
        <dbReference type="SAM" id="MobiDB-lite"/>
    </source>
</evidence>
<protein>
    <submittedName>
        <fullName evidence="3">Uncharacterized protein</fullName>
    </submittedName>
</protein>
<evidence type="ECO:0000313" key="3">
    <source>
        <dbReference type="EMBL" id="RZT98094.1"/>
    </source>
</evidence>
<dbReference type="InterPro" id="IPR006311">
    <property type="entry name" value="TAT_signal"/>
</dbReference>
<evidence type="ECO:0000313" key="4">
    <source>
        <dbReference type="Proteomes" id="UP000293671"/>
    </source>
</evidence>